<name>A0A843UAU2_COLES</name>
<organism evidence="1 2">
    <name type="scientific">Colocasia esculenta</name>
    <name type="common">Wild taro</name>
    <name type="synonym">Arum esculentum</name>
    <dbReference type="NCBI Taxonomy" id="4460"/>
    <lineage>
        <taxon>Eukaryota</taxon>
        <taxon>Viridiplantae</taxon>
        <taxon>Streptophyta</taxon>
        <taxon>Embryophyta</taxon>
        <taxon>Tracheophyta</taxon>
        <taxon>Spermatophyta</taxon>
        <taxon>Magnoliopsida</taxon>
        <taxon>Liliopsida</taxon>
        <taxon>Araceae</taxon>
        <taxon>Aroideae</taxon>
        <taxon>Colocasieae</taxon>
        <taxon>Colocasia</taxon>
    </lineage>
</organism>
<proteinExistence type="predicted"/>
<evidence type="ECO:0000313" key="2">
    <source>
        <dbReference type="Proteomes" id="UP000652761"/>
    </source>
</evidence>
<accession>A0A843UAU2</accession>
<keyword evidence="2" id="KW-1185">Reference proteome</keyword>
<reference evidence="1" key="1">
    <citation type="submission" date="2017-07" db="EMBL/GenBank/DDBJ databases">
        <title>Taro Niue Genome Assembly and Annotation.</title>
        <authorList>
            <person name="Atibalentja N."/>
            <person name="Keating K."/>
            <person name="Fields C.J."/>
        </authorList>
    </citation>
    <scope>NUCLEOTIDE SEQUENCE</scope>
    <source>
        <strain evidence="1">Niue_2</strain>
        <tissue evidence="1">Leaf</tissue>
    </source>
</reference>
<comment type="caution">
    <text evidence="1">The sequence shown here is derived from an EMBL/GenBank/DDBJ whole genome shotgun (WGS) entry which is preliminary data.</text>
</comment>
<protein>
    <submittedName>
        <fullName evidence="1">Uncharacterized protein</fullName>
    </submittedName>
</protein>
<dbReference type="EMBL" id="NMUH01000432">
    <property type="protein sequence ID" value="MQL79070.1"/>
    <property type="molecule type" value="Genomic_DNA"/>
</dbReference>
<evidence type="ECO:0000313" key="1">
    <source>
        <dbReference type="EMBL" id="MQL79070.1"/>
    </source>
</evidence>
<dbReference type="Proteomes" id="UP000652761">
    <property type="component" value="Unassembled WGS sequence"/>
</dbReference>
<dbReference type="AlphaFoldDB" id="A0A843UAU2"/>
<gene>
    <name evidence="1" type="ORF">Taro_011511</name>
</gene>
<sequence>MSQELQEILVLSLGNNSRKEGFLLTPLTGKGMVQEFGRWWFPSFLLFSYPKRKRLPHLFFIPNTCQVTENKKITRVDLQ</sequence>